<evidence type="ECO:0000313" key="7">
    <source>
        <dbReference type="EMBL" id="MFC5501613.1"/>
    </source>
</evidence>
<sequence length="201" mass="21510">MSAARNTSRHDREAVVDTALRLLDEVGLPDLTMRRLGAELDVQPSALYWHIENKQALLAAVADRIQAAARPSPPAELGWRDATAAEAAAIRDALLAYRDGAEVVLSTRALGLGGDEAHRRLVRALERGHDSATARVVATALLHLVFGDAALVQQRLQADVLGVTSDAVGMRPELTPDDDEAFRTGVDLLLAGLEQRASIAD</sequence>
<dbReference type="Pfam" id="PF02909">
    <property type="entry name" value="TetR_C_1"/>
    <property type="match status" value="1"/>
</dbReference>
<feature type="DNA-binding region" description="H-T-H motif" evidence="5">
    <location>
        <begin position="32"/>
        <end position="51"/>
    </location>
</feature>
<comment type="caution">
    <text evidence="7">The sequence shown here is derived from an EMBL/GenBank/DDBJ whole genome shotgun (WGS) entry which is preliminary data.</text>
</comment>
<dbReference type="PROSITE" id="PS50977">
    <property type="entry name" value="HTH_TETR_2"/>
    <property type="match status" value="1"/>
</dbReference>
<dbReference type="PANTHER" id="PTHR30055:SF151">
    <property type="entry name" value="TRANSCRIPTIONAL REGULATORY PROTEIN"/>
    <property type="match status" value="1"/>
</dbReference>
<dbReference type="SUPFAM" id="SSF48498">
    <property type="entry name" value="Tetracyclin repressor-like, C-terminal domain"/>
    <property type="match status" value="1"/>
</dbReference>
<dbReference type="Gene3D" id="1.10.357.10">
    <property type="entry name" value="Tetracycline Repressor, domain 2"/>
    <property type="match status" value="1"/>
</dbReference>
<feature type="domain" description="HTH tetR-type" evidence="6">
    <location>
        <begin position="9"/>
        <end position="69"/>
    </location>
</feature>
<dbReference type="PRINTS" id="PR00455">
    <property type="entry name" value="HTHTETR"/>
</dbReference>
<keyword evidence="1" id="KW-0678">Repressor</keyword>
<dbReference type="InterPro" id="IPR004111">
    <property type="entry name" value="Repressor_TetR_C"/>
</dbReference>
<dbReference type="SUPFAM" id="SSF46689">
    <property type="entry name" value="Homeodomain-like"/>
    <property type="match status" value="1"/>
</dbReference>
<gene>
    <name evidence="7" type="ORF">ACFPJ4_05075</name>
</gene>
<proteinExistence type="predicted"/>
<evidence type="ECO:0000259" key="6">
    <source>
        <dbReference type="PROSITE" id="PS50977"/>
    </source>
</evidence>
<dbReference type="InterPro" id="IPR050109">
    <property type="entry name" value="HTH-type_TetR-like_transc_reg"/>
</dbReference>
<dbReference type="EMBL" id="JBHSMG010000001">
    <property type="protein sequence ID" value="MFC5501613.1"/>
    <property type="molecule type" value="Genomic_DNA"/>
</dbReference>
<keyword evidence="2" id="KW-0805">Transcription regulation</keyword>
<dbReference type="Pfam" id="PF00440">
    <property type="entry name" value="TetR_N"/>
    <property type="match status" value="1"/>
</dbReference>
<dbReference type="InterPro" id="IPR003012">
    <property type="entry name" value="Tet_transcr_reg_TetR"/>
</dbReference>
<evidence type="ECO:0000256" key="3">
    <source>
        <dbReference type="ARBA" id="ARBA00023125"/>
    </source>
</evidence>
<name>A0ABW0NPN5_9MICO</name>
<keyword evidence="3 5" id="KW-0238">DNA-binding</keyword>
<evidence type="ECO:0000256" key="5">
    <source>
        <dbReference type="PROSITE-ProRule" id="PRU00335"/>
    </source>
</evidence>
<organism evidence="7 8">
    <name type="scientific">Lysinimonas soli</name>
    <dbReference type="NCBI Taxonomy" id="1074233"/>
    <lineage>
        <taxon>Bacteria</taxon>
        <taxon>Bacillati</taxon>
        <taxon>Actinomycetota</taxon>
        <taxon>Actinomycetes</taxon>
        <taxon>Micrococcales</taxon>
        <taxon>Microbacteriaceae</taxon>
        <taxon>Lysinimonas</taxon>
    </lineage>
</organism>
<reference evidence="8" key="1">
    <citation type="journal article" date="2019" name="Int. J. Syst. Evol. Microbiol.">
        <title>The Global Catalogue of Microorganisms (GCM) 10K type strain sequencing project: providing services to taxonomists for standard genome sequencing and annotation.</title>
        <authorList>
            <consortium name="The Broad Institute Genomics Platform"/>
            <consortium name="The Broad Institute Genome Sequencing Center for Infectious Disease"/>
            <person name="Wu L."/>
            <person name="Ma J."/>
        </authorList>
    </citation>
    <scope>NUCLEOTIDE SEQUENCE [LARGE SCALE GENOMIC DNA]</scope>
    <source>
        <strain evidence="8">CGMCC 4.6997</strain>
    </source>
</reference>
<dbReference type="InterPro" id="IPR009057">
    <property type="entry name" value="Homeodomain-like_sf"/>
</dbReference>
<evidence type="ECO:0000256" key="1">
    <source>
        <dbReference type="ARBA" id="ARBA00022491"/>
    </source>
</evidence>
<evidence type="ECO:0000256" key="4">
    <source>
        <dbReference type="ARBA" id="ARBA00023163"/>
    </source>
</evidence>
<dbReference type="PRINTS" id="PR00400">
    <property type="entry name" value="TETREPRESSOR"/>
</dbReference>
<dbReference type="RefSeq" id="WP_386739195.1">
    <property type="nucleotide sequence ID" value="NZ_JBHSMG010000001.1"/>
</dbReference>
<evidence type="ECO:0000313" key="8">
    <source>
        <dbReference type="Proteomes" id="UP001596039"/>
    </source>
</evidence>
<keyword evidence="4" id="KW-0804">Transcription</keyword>
<dbReference type="PANTHER" id="PTHR30055">
    <property type="entry name" value="HTH-TYPE TRANSCRIPTIONAL REGULATOR RUTR"/>
    <property type="match status" value="1"/>
</dbReference>
<evidence type="ECO:0000256" key="2">
    <source>
        <dbReference type="ARBA" id="ARBA00023015"/>
    </source>
</evidence>
<dbReference type="InterPro" id="IPR001647">
    <property type="entry name" value="HTH_TetR"/>
</dbReference>
<dbReference type="InterPro" id="IPR036271">
    <property type="entry name" value="Tet_transcr_reg_TetR-rel_C_sf"/>
</dbReference>
<dbReference type="Proteomes" id="UP001596039">
    <property type="component" value="Unassembled WGS sequence"/>
</dbReference>
<protein>
    <submittedName>
        <fullName evidence="7">TetR family transcriptional regulator</fullName>
    </submittedName>
</protein>
<keyword evidence="8" id="KW-1185">Reference proteome</keyword>
<dbReference type="Gene3D" id="1.10.10.60">
    <property type="entry name" value="Homeodomain-like"/>
    <property type="match status" value="1"/>
</dbReference>
<accession>A0ABW0NPN5</accession>